<evidence type="ECO:0000259" key="6">
    <source>
        <dbReference type="PROSITE" id="PS50048"/>
    </source>
</evidence>
<dbReference type="Proteomes" id="UP000663193">
    <property type="component" value="Chromosome 2"/>
</dbReference>
<dbReference type="PANTHER" id="PTHR47660:SF3">
    <property type="entry name" value="FINGER DOMAIN PROTEIN, PUTATIVE (AFU_ORTHOLOGUE AFUA_4G03310)-RELATED"/>
    <property type="match status" value="1"/>
</dbReference>
<dbReference type="EMBL" id="CP069024">
    <property type="protein sequence ID" value="QRC92937.1"/>
    <property type="molecule type" value="Genomic_DNA"/>
</dbReference>
<dbReference type="OMA" id="QDWILQE"/>
<dbReference type="SUPFAM" id="SSF57701">
    <property type="entry name" value="Zn2/Cys6 DNA-binding domain"/>
    <property type="match status" value="1"/>
</dbReference>
<dbReference type="PANTHER" id="PTHR47660">
    <property type="entry name" value="TRANSCRIPTION FACTOR WITH C2H2 AND ZN(2)-CYS(6) DNA BINDING DOMAIN (EUROFUNG)-RELATED-RELATED"/>
    <property type="match status" value="1"/>
</dbReference>
<evidence type="ECO:0000256" key="4">
    <source>
        <dbReference type="ARBA" id="ARBA00023163"/>
    </source>
</evidence>
<keyword evidence="4" id="KW-0804">Transcription</keyword>
<proteinExistence type="predicted"/>
<dbReference type="AlphaFoldDB" id="A0A7U2HYN7"/>
<dbReference type="OrthoDB" id="5355161at2759"/>
<evidence type="ECO:0000256" key="3">
    <source>
        <dbReference type="ARBA" id="ARBA00023015"/>
    </source>
</evidence>
<evidence type="ECO:0000256" key="1">
    <source>
        <dbReference type="ARBA" id="ARBA00022723"/>
    </source>
</evidence>
<dbReference type="PROSITE" id="PS50048">
    <property type="entry name" value="ZN2_CY6_FUNGAL_2"/>
    <property type="match status" value="1"/>
</dbReference>
<dbReference type="CDD" id="cd00067">
    <property type="entry name" value="GAL4"/>
    <property type="match status" value="1"/>
</dbReference>
<reference evidence="8" key="1">
    <citation type="journal article" date="2021" name="BMC Genomics">
        <title>Chromosome-level genome assembly and manually-curated proteome of model necrotroph Parastagonospora nodorum Sn15 reveals a genome-wide trove of candidate effector homologs, and redundancy of virulence-related functions within an accessory chromosome.</title>
        <authorList>
            <person name="Bertazzoni S."/>
            <person name="Jones D.A.B."/>
            <person name="Phan H.T."/>
            <person name="Tan K.-C."/>
            <person name="Hane J.K."/>
        </authorList>
    </citation>
    <scope>NUCLEOTIDE SEQUENCE [LARGE SCALE GENOMIC DNA]</scope>
    <source>
        <strain evidence="8">SN15 / ATCC MYA-4574 / FGSC 10173)</strain>
    </source>
</reference>
<dbReference type="VEuPathDB" id="FungiDB:JI435_080190"/>
<dbReference type="Pfam" id="PF00172">
    <property type="entry name" value="Zn_clus"/>
    <property type="match status" value="1"/>
</dbReference>
<sequence length="414" mass="46369">MPPTRDRMANSQGRQKSCSECAKGKRKCDLGNPSCRRCVKQRLTCSYPQPRGQIVQSTSISDESAYGRNEYGVPSVPIDADVEHASAPDDFGLPTDTNIAEFDFGTAVASLESLSDMLYTSPNDQSLALNRVVHHQPHTFSVSCLSPFAKSRVEWPIEQLKLAPRAMVEQNGTPWQHAMLYQEHMPQVLQDAYAACALYIAKNTINNDFIANFIKRHVEAIISSPIPEQPVDLLARAHALMLYQSMLVFGGDISLYSQAESLLSCMNEVAYALHSLTDYQEDPTGSISLYPSAVARASWAAYIFRESLRRTVLALFHFVTMCQLMRGQLKSCNEDRALGYKMTISAQLWSAKSAFDYAVTWNNQRHFIVKELDFSGVLRDAMPEDIDTLGKMMMICLKGEDDIRGWFYTRGGVL</sequence>
<keyword evidence="5" id="KW-0539">Nucleus</keyword>
<evidence type="ECO:0000256" key="2">
    <source>
        <dbReference type="ARBA" id="ARBA00022833"/>
    </source>
</evidence>
<keyword evidence="8" id="KW-1185">Reference proteome</keyword>
<evidence type="ECO:0000256" key="5">
    <source>
        <dbReference type="ARBA" id="ARBA00023242"/>
    </source>
</evidence>
<feature type="domain" description="Zn(2)-C6 fungal-type" evidence="6">
    <location>
        <begin position="17"/>
        <end position="47"/>
    </location>
</feature>
<dbReference type="InterPro" id="IPR036864">
    <property type="entry name" value="Zn2-C6_fun-type_DNA-bd_sf"/>
</dbReference>
<dbReference type="GO" id="GO:0008270">
    <property type="term" value="F:zinc ion binding"/>
    <property type="evidence" value="ECO:0007669"/>
    <property type="project" value="InterPro"/>
</dbReference>
<dbReference type="GO" id="GO:0000981">
    <property type="term" value="F:DNA-binding transcription factor activity, RNA polymerase II-specific"/>
    <property type="evidence" value="ECO:0007669"/>
    <property type="project" value="InterPro"/>
</dbReference>
<accession>A0A7U2HYN7</accession>
<dbReference type="RefSeq" id="XP_001798346.1">
    <property type="nucleotide sequence ID" value="XM_001798294.1"/>
</dbReference>
<name>A0A7U2HYN7_PHANO</name>
<gene>
    <name evidence="7" type="ORF">JI435_080190</name>
</gene>
<protein>
    <recommendedName>
        <fullName evidence="6">Zn(2)-C6 fungal-type domain-containing protein</fullName>
    </recommendedName>
</protein>
<evidence type="ECO:0000313" key="8">
    <source>
        <dbReference type="Proteomes" id="UP000663193"/>
    </source>
</evidence>
<dbReference type="KEGG" id="pno:SNOG_08019"/>
<keyword evidence="3" id="KW-0805">Transcription regulation</keyword>
<dbReference type="InterPro" id="IPR001138">
    <property type="entry name" value="Zn2Cys6_DnaBD"/>
</dbReference>
<organism evidence="7 8">
    <name type="scientific">Phaeosphaeria nodorum (strain SN15 / ATCC MYA-4574 / FGSC 10173)</name>
    <name type="common">Glume blotch fungus</name>
    <name type="synonym">Parastagonospora nodorum</name>
    <dbReference type="NCBI Taxonomy" id="321614"/>
    <lineage>
        <taxon>Eukaryota</taxon>
        <taxon>Fungi</taxon>
        <taxon>Dikarya</taxon>
        <taxon>Ascomycota</taxon>
        <taxon>Pezizomycotina</taxon>
        <taxon>Dothideomycetes</taxon>
        <taxon>Pleosporomycetidae</taxon>
        <taxon>Pleosporales</taxon>
        <taxon>Pleosporineae</taxon>
        <taxon>Phaeosphaeriaceae</taxon>
        <taxon>Parastagonospora</taxon>
    </lineage>
</organism>
<dbReference type="Gene3D" id="4.10.240.10">
    <property type="entry name" value="Zn(2)-C6 fungal-type DNA-binding domain"/>
    <property type="match status" value="1"/>
</dbReference>
<evidence type="ECO:0000313" key="7">
    <source>
        <dbReference type="EMBL" id="QRC92937.1"/>
    </source>
</evidence>
<keyword evidence="1" id="KW-0479">Metal-binding</keyword>
<keyword evidence="2" id="KW-0862">Zinc</keyword>
<dbReference type="SMART" id="SM00066">
    <property type="entry name" value="GAL4"/>
    <property type="match status" value="1"/>
</dbReference>
<dbReference type="PROSITE" id="PS00463">
    <property type="entry name" value="ZN2_CY6_FUNGAL_1"/>
    <property type="match status" value="1"/>
</dbReference>